<comment type="caution">
    <text evidence="3">The sequence shown here is derived from an EMBL/GenBank/DDBJ whole genome shotgun (WGS) entry which is preliminary data.</text>
</comment>
<evidence type="ECO:0000313" key="3">
    <source>
        <dbReference type="EMBL" id="NML60928.1"/>
    </source>
</evidence>
<name>A0A848HQQ1_9BURK</name>
<keyword evidence="3" id="KW-0808">Transferase</keyword>
<evidence type="ECO:0000313" key="4">
    <source>
        <dbReference type="Proteomes" id="UP000583752"/>
    </source>
</evidence>
<dbReference type="Pfam" id="PF01757">
    <property type="entry name" value="Acyl_transf_3"/>
    <property type="match status" value="1"/>
</dbReference>
<feature type="transmembrane region" description="Helical" evidence="1">
    <location>
        <begin position="164"/>
        <end position="191"/>
    </location>
</feature>
<keyword evidence="1" id="KW-0812">Transmembrane</keyword>
<feature type="transmembrane region" description="Helical" evidence="1">
    <location>
        <begin position="319"/>
        <end position="338"/>
    </location>
</feature>
<proteinExistence type="predicted"/>
<accession>A0A848HQQ1</accession>
<dbReference type="Proteomes" id="UP000583752">
    <property type="component" value="Unassembled WGS sequence"/>
</dbReference>
<sequence length="367" mass="40554">MNKAVSTYLDLIRLLAAAAVFIVHAHYILPHGFPILWRFAGLGGDAVTTFFVLSGFVIAYVSQVRDLTLTSYLTSRAARLYSVVVPALLLTAVLDVSGAMINPAPYEGLLNDPVWRIAANLLFVNELWFGTTRPLSNIPFWSLGYEAWYYVIFAAAYYPRSAVVKYVGVTIACLISGPKVLLLLPVWLLGVGAYFMTRDRKPTAFIGWTLVIVSTVAYVGLQYVDAHSRLFDWSLAIFGKDLELLGTSKRFLYCYIVGILMTLHLVGFISIAPRFTWLAQKFGAAVQKGAAYTFAIYLLHYPLLQFATVVTDGHLNVNAQALVVVGSSALAIWGLGNVTEMRKGHLKQVFSEWCDAIVRKVRANPAP</sequence>
<keyword evidence="1" id="KW-1133">Transmembrane helix</keyword>
<feature type="transmembrane region" description="Helical" evidence="1">
    <location>
        <begin position="203"/>
        <end position="224"/>
    </location>
</feature>
<feature type="transmembrane region" description="Helical" evidence="1">
    <location>
        <begin position="250"/>
        <end position="277"/>
    </location>
</feature>
<feature type="transmembrane region" description="Helical" evidence="1">
    <location>
        <begin position="113"/>
        <end position="131"/>
    </location>
</feature>
<evidence type="ECO:0000256" key="1">
    <source>
        <dbReference type="SAM" id="Phobius"/>
    </source>
</evidence>
<protein>
    <submittedName>
        <fullName evidence="3">Acyltransferase</fullName>
    </submittedName>
</protein>
<dbReference type="AlphaFoldDB" id="A0A848HQQ1"/>
<keyword evidence="1" id="KW-0472">Membrane</keyword>
<keyword evidence="3" id="KW-0012">Acyltransferase</keyword>
<reference evidence="3 4" key="1">
    <citation type="submission" date="2020-04" db="EMBL/GenBank/DDBJ databases">
        <title>Massilia sp. RP-1-19 isolated from soil.</title>
        <authorList>
            <person name="Dahal R.H."/>
        </authorList>
    </citation>
    <scope>NUCLEOTIDE SEQUENCE [LARGE SCALE GENOMIC DNA]</scope>
    <source>
        <strain evidence="3 4">RP-1-19</strain>
    </source>
</reference>
<keyword evidence="4" id="KW-1185">Reference proteome</keyword>
<organism evidence="3 4">
    <name type="scientific">Massilia polaris</name>
    <dbReference type="NCBI Taxonomy" id="2728846"/>
    <lineage>
        <taxon>Bacteria</taxon>
        <taxon>Pseudomonadati</taxon>
        <taxon>Pseudomonadota</taxon>
        <taxon>Betaproteobacteria</taxon>
        <taxon>Burkholderiales</taxon>
        <taxon>Oxalobacteraceae</taxon>
        <taxon>Telluria group</taxon>
        <taxon>Massilia</taxon>
    </lineage>
</organism>
<gene>
    <name evidence="3" type="ORF">HHL21_07490</name>
</gene>
<feature type="transmembrane region" description="Helical" evidence="1">
    <location>
        <begin position="35"/>
        <end position="60"/>
    </location>
</feature>
<dbReference type="InterPro" id="IPR002656">
    <property type="entry name" value="Acyl_transf_3_dom"/>
</dbReference>
<feature type="transmembrane region" description="Helical" evidence="1">
    <location>
        <begin position="80"/>
        <end position="101"/>
    </location>
</feature>
<dbReference type="RefSeq" id="WP_169464635.1">
    <property type="nucleotide sequence ID" value="NZ_JABBGG010000003.1"/>
</dbReference>
<feature type="transmembrane region" description="Helical" evidence="1">
    <location>
        <begin position="12"/>
        <end position="29"/>
    </location>
</feature>
<feature type="transmembrane region" description="Helical" evidence="1">
    <location>
        <begin position="138"/>
        <end position="158"/>
    </location>
</feature>
<feature type="domain" description="Acyltransferase 3" evidence="2">
    <location>
        <begin position="8"/>
        <end position="331"/>
    </location>
</feature>
<feature type="transmembrane region" description="Helical" evidence="1">
    <location>
        <begin position="289"/>
        <end position="307"/>
    </location>
</feature>
<dbReference type="EMBL" id="JABBGG010000003">
    <property type="protein sequence ID" value="NML60928.1"/>
    <property type="molecule type" value="Genomic_DNA"/>
</dbReference>
<evidence type="ECO:0000259" key="2">
    <source>
        <dbReference type="Pfam" id="PF01757"/>
    </source>
</evidence>
<dbReference type="GO" id="GO:0016747">
    <property type="term" value="F:acyltransferase activity, transferring groups other than amino-acyl groups"/>
    <property type="evidence" value="ECO:0007669"/>
    <property type="project" value="InterPro"/>
</dbReference>